<dbReference type="Proteomes" id="UP000308197">
    <property type="component" value="Unassembled WGS sequence"/>
</dbReference>
<protein>
    <recommendedName>
        <fullName evidence="1">BTB domain-containing protein</fullName>
    </recommendedName>
</protein>
<dbReference type="EMBL" id="ML211291">
    <property type="protein sequence ID" value="TFK84826.1"/>
    <property type="molecule type" value="Genomic_DNA"/>
</dbReference>
<name>A0A5C3P596_9APHY</name>
<evidence type="ECO:0000313" key="2">
    <source>
        <dbReference type="EMBL" id="TFK84826.1"/>
    </source>
</evidence>
<dbReference type="CDD" id="cd18186">
    <property type="entry name" value="BTB_POZ_ZBTB_KLHL-like"/>
    <property type="match status" value="1"/>
</dbReference>
<proteinExistence type="predicted"/>
<evidence type="ECO:0000259" key="1">
    <source>
        <dbReference type="PROSITE" id="PS50097"/>
    </source>
</evidence>
<evidence type="ECO:0000313" key="3">
    <source>
        <dbReference type="Proteomes" id="UP000308197"/>
    </source>
</evidence>
<organism evidence="2 3">
    <name type="scientific">Polyporus arcularius HHB13444</name>
    <dbReference type="NCBI Taxonomy" id="1314778"/>
    <lineage>
        <taxon>Eukaryota</taxon>
        <taxon>Fungi</taxon>
        <taxon>Dikarya</taxon>
        <taxon>Basidiomycota</taxon>
        <taxon>Agaricomycotina</taxon>
        <taxon>Agaricomycetes</taxon>
        <taxon>Polyporales</taxon>
        <taxon>Polyporaceae</taxon>
        <taxon>Polyporus</taxon>
    </lineage>
</organism>
<dbReference type="InterPro" id="IPR011333">
    <property type="entry name" value="SKP1/BTB/POZ_sf"/>
</dbReference>
<dbReference type="Gene3D" id="3.30.710.10">
    <property type="entry name" value="Potassium Channel Kv1.1, Chain A"/>
    <property type="match status" value="1"/>
</dbReference>
<accession>A0A5C3P596</accession>
<dbReference type="Pfam" id="PF00651">
    <property type="entry name" value="BTB"/>
    <property type="match status" value="1"/>
</dbReference>
<dbReference type="InParanoid" id="A0A5C3P596"/>
<dbReference type="SMART" id="SM00225">
    <property type="entry name" value="BTB"/>
    <property type="match status" value="1"/>
</dbReference>
<dbReference type="STRING" id="1314778.A0A5C3P596"/>
<gene>
    <name evidence="2" type="ORF">K466DRAFT_664913</name>
</gene>
<dbReference type="InterPro" id="IPR000210">
    <property type="entry name" value="BTB/POZ_dom"/>
</dbReference>
<dbReference type="PROSITE" id="PS50097">
    <property type="entry name" value="BTB"/>
    <property type="match status" value="1"/>
</dbReference>
<feature type="domain" description="BTB" evidence="1">
    <location>
        <begin position="31"/>
        <end position="90"/>
    </location>
</feature>
<sequence>MTEGSSPPTCSPNTNEGEGLVHDAEYWLEDGNIILISRDIVFRIYRGLLAAQSPVFAVMFSSRSAEVCEGTPIFRLSDSPEDFRHFLHVVLPQKGRQFYGEEPHLTFDQVSAVIRLAHKYHVEDIERQALSALKAYYTDDFDQYDQRDDEDIESLPVAFADTVPHAIAAINLARLTDTPSVLPLAFYRCSNLGSNVLDGYRRDDNSVEYLSTADLKRCMEGRNALGREALKVILRIFRDESCDECRTPQHCRAELRLMLVDAANYECATDCNVLGSWNIFIHGAVKDRKLCDDCKEALEARDYEERRGLWFKLPDIFDLNVKG</sequence>
<reference evidence="2 3" key="1">
    <citation type="journal article" date="2019" name="Nat. Ecol. Evol.">
        <title>Megaphylogeny resolves global patterns of mushroom evolution.</title>
        <authorList>
            <person name="Varga T."/>
            <person name="Krizsan K."/>
            <person name="Foldi C."/>
            <person name="Dima B."/>
            <person name="Sanchez-Garcia M."/>
            <person name="Sanchez-Ramirez S."/>
            <person name="Szollosi G.J."/>
            <person name="Szarkandi J.G."/>
            <person name="Papp V."/>
            <person name="Albert L."/>
            <person name="Andreopoulos W."/>
            <person name="Angelini C."/>
            <person name="Antonin V."/>
            <person name="Barry K.W."/>
            <person name="Bougher N.L."/>
            <person name="Buchanan P."/>
            <person name="Buyck B."/>
            <person name="Bense V."/>
            <person name="Catcheside P."/>
            <person name="Chovatia M."/>
            <person name="Cooper J."/>
            <person name="Damon W."/>
            <person name="Desjardin D."/>
            <person name="Finy P."/>
            <person name="Geml J."/>
            <person name="Haridas S."/>
            <person name="Hughes K."/>
            <person name="Justo A."/>
            <person name="Karasinski D."/>
            <person name="Kautmanova I."/>
            <person name="Kiss B."/>
            <person name="Kocsube S."/>
            <person name="Kotiranta H."/>
            <person name="LaButti K.M."/>
            <person name="Lechner B.E."/>
            <person name="Liimatainen K."/>
            <person name="Lipzen A."/>
            <person name="Lukacs Z."/>
            <person name="Mihaltcheva S."/>
            <person name="Morgado L.N."/>
            <person name="Niskanen T."/>
            <person name="Noordeloos M.E."/>
            <person name="Ohm R.A."/>
            <person name="Ortiz-Santana B."/>
            <person name="Ovrebo C."/>
            <person name="Racz N."/>
            <person name="Riley R."/>
            <person name="Savchenko A."/>
            <person name="Shiryaev A."/>
            <person name="Soop K."/>
            <person name="Spirin V."/>
            <person name="Szebenyi C."/>
            <person name="Tomsovsky M."/>
            <person name="Tulloss R.E."/>
            <person name="Uehling J."/>
            <person name="Grigoriev I.V."/>
            <person name="Vagvolgyi C."/>
            <person name="Papp T."/>
            <person name="Martin F.M."/>
            <person name="Miettinen O."/>
            <person name="Hibbett D.S."/>
            <person name="Nagy L.G."/>
        </authorList>
    </citation>
    <scope>NUCLEOTIDE SEQUENCE [LARGE SCALE GENOMIC DNA]</scope>
    <source>
        <strain evidence="2 3">HHB13444</strain>
    </source>
</reference>
<keyword evidence="3" id="KW-1185">Reference proteome</keyword>
<dbReference type="AlphaFoldDB" id="A0A5C3P596"/>
<dbReference type="SUPFAM" id="SSF54695">
    <property type="entry name" value="POZ domain"/>
    <property type="match status" value="1"/>
</dbReference>